<keyword evidence="5 8" id="KW-0812">Transmembrane</keyword>
<evidence type="ECO:0000256" key="3">
    <source>
        <dbReference type="ARBA" id="ARBA00022448"/>
    </source>
</evidence>
<sequence length="152" mass="16381">MLNLLENGIIQPIKQIKGDIAESFSAAIPICLGYLPLGFACGVLAQKAGLSIIEIAGMSLIVFAGSSQFIAVSMIGANSSIEAIIMATFVVNLRHFLMSSVLAKYLGSKKKNFLLIYSHGVTDESFAINYRKFTEGIWDSQKAMIVNIVAFA</sequence>
<accession>X1V684</accession>
<dbReference type="Pfam" id="PF03591">
    <property type="entry name" value="AzlC"/>
    <property type="match status" value="1"/>
</dbReference>
<feature type="transmembrane region" description="Helical" evidence="8">
    <location>
        <begin position="52"/>
        <end position="77"/>
    </location>
</feature>
<evidence type="ECO:0000256" key="1">
    <source>
        <dbReference type="ARBA" id="ARBA00004651"/>
    </source>
</evidence>
<evidence type="ECO:0000313" key="9">
    <source>
        <dbReference type="EMBL" id="GAJ07741.1"/>
    </source>
</evidence>
<keyword evidence="7 8" id="KW-0472">Membrane</keyword>
<reference evidence="9" key="1">
    <citation type="journal article" date="2014" name="Front. Microbiol.">
        <title>High frequency of phylogenetically diverse reductive dehalogenase-homologous genes in deep subseafloor sedimentary metagenomes.</title>
        <authorList>
            <person name="Kawai M."/>
            <person name="Futagami T."/>
            <person name="Toyoda A."/>
            <person name="Takaki Y."/>
            <person name="Nishi S."/>
            <person name="Hori S."/>
            <person name="Arai W."/>
            <person name="Tsubouchi T."/>
            <person name="Morono Y."/>
            <person name="Uchiyama I."/>
            <person name="Ito T."/>
            <person name="Fujiyama A."/>
            <person name="Inagaki F."/>
            <person name="Takami H."/>
        </authorList>
    </citation>
    <scope>NUCLEOTIDE SEQUENCE</scope>
    <source>
        <strain evidence="9">Expedition CK06-06</strain>
    </source>
</reference>
<evidence type="ECO:0000256" key="4">
    <source>
        <dbReference type="ARBA" id="ARBA00022475"/>
    </source>
</evidence>
<evidence type="ECO:0000256" key="2">
    <source>
        <dbReference type="ARBA" id="ARBA00010735"/>
    </source>
</evidence>
<keyword evidence="3" id="KW-0813">Transport</keyword>
<comment type="caution">
    <text evidence="9">The sequence shown here is derived from an EMBL/GenBank/DDBJ whole genome shotgun (WGS) entry which is preliminary data.</text>
</comment>
<dbReference type="PANTHER" id="PTHR34979">
    <property type="entry name" value="INNER MEMBRANE PROTEIN YGAZ"/>
    <property type="match status" value="1"/>
</dbReference>
<comment type="similarity">
    <text evidence="2">Belongs to the AzlC family.</text>
</comment>
<dbReference type="PANTHER" id="PTHR34979:SF1">
    <property type="entry name" value="INNER MEMBRANE PROTEIN YGAZ"/>
    <property type="match status" value="1"/>
</dbReference>
<evidence type="ECO:0000256" key="5">
    <source>
        <dbReference type="ARBA" id="ARBA00022692"/>
    </source>
</evidence>
<comment type="subcellular location">
    <subcellularLocation>
        <location evidence="1">Cell membrane</location>
        <topology evidence="1">Multi-pass membrane protein</topology>
    </subcellularLocation>
</comment>
<protein>
    <recommendedName>
        <fullName evidence="10">Branched-chain amino acid ABC transporter permease</fullName>
    </recommendedName>
</protein>
<gene>
    <name evidence="9" type="ORF">S12H4_50659</name>
</gene>
<feature type="transmembrane region" description="Helical" evidence="8">
    <location>
        <begin position="83"/>
        <end position="103"/>
    </location>
</feature>
<dbReference type="GO" id="GO:1903785">
    <property type="term" value="P:L-valine transmembrane transport"/>
    <property type="evidence" value="ECO:0007669"/>
    <property type="project" value="TreeGrafter"/>
</dbReference>
<keyword evidence="6 8" id="KW-1133">Transmembrane helix</keyword>
<keyword evidence="4" id="KW-1003">Cell membrane</keyword>
<dbReference type="AlphaFoldDB" id="X1V684"/>
<evidence type="ECO:0000256" key="6">
    <source>
        <dbReference type="ARBA" id="ARBA00022989"/>
    </source>
</evidence>
<organism evidence="9">
    <name type="scientific">marine sediment metagenome</name>
    <dbReference type="NCBI Taxonomy" id="412755"/>
    <lineage>
        <taxon>unclassified sequences</taxon>
        <taxon>metagenomes</taxon>
        <taxon>ecological metagenomes</taxon>
    </lineage>
</organism>
<dbReference type="EMBL" id="BARW01031930">
    <property type="protein sequence ID" value="GAJ07741.1"/>
    <property type="molecule type" value="Genomic_DNA"/>
</dbReference>
<evidence type="ECO:0008006" key="10">
    <source>
        <dbReference type="Google" id="ProtNLM"/>
    </source>
</evidence>
<feature type="non-terminal residue" evidence="9">
    <location>
        <position position="152"/>
    </location>
</feature>
<dbReference type="GO" id="GO:0005886">
    <property type="term" value="C:plasma membrane"/>
    <property type="evidence" value="ECO:0007669"/>
    <property type="project" value="UniProtKB-SubCell"/>
</dbReference>
<proteinExistence type="inferred from homology"/>
<dbReference type="InterPro" id="IPR011606">
    <property type="entry name" value="Brnchd-chn_aa_trnsp_permease"/>
</dbReference>
<evidence type="ECO:0000256" key="8">
    <source>
        <dbReference type="SAM" id="Phobius"/>
    </source>
</evidence>
<evidence type="ECO:0000256" key="7">
    <source>
        <dbReference type="ARBA" id="ARBA00023136"/>
    </source>
</evidence>
<name>X1V684_9ZZZZ</name>
<feature type="transmembrane region" description="Helical" evidence="8">
    <location>
        <begin position="24"/>
        <end position="45"/>
    </location>
</feature>